<dbReference type="NCBIfam" id="TIGR00013">
    <property type="entry name" value="taut"/>
    <property type="match status" value="1"/>
</dbReference>
<dbReference type="NCBIfam" id="NF002524">
    <property type="entry name" value="PRK01964.1"/>
    <property type="match status" value="1"/>
</dbReference>
<dbReference type="CDD" id="cd00491">
    <property type="entry name" value="4Oxalocrotonate_Tautomerase"/>
    <property type="match status" value="1"/>
</dbReference>
<dbReference type="GO" id="GO:0016853">
    <property type="term" value="F:isomerase activity"/>
    <property type="evidence" value="ECO:0007669"/>
    <property type="project" value="UniProtKB-UniRule"/>
</dbReference>
<name>W7YJV2_9BACL</name>
<dbReference type="Proteomes" id="UP000019364">
    <property type="component" value="Unassembled WGS sequence"/>
</dbReference>
<evidence type="ECO:0000259" key="5">
    <source>
        <dbReference type="Pfam" id="PF01361"/>
    </source>
</evidence>
<dbReference type="RefSeq" id="WP_036647950.1">
    <property type="nucleotide sequence ID" value="NZ_BAVZ01000005.1"/>
</dbReference>
<dbReference type="eggNOG" id="COG1942">
    <property type="taxonomic scope" value="Bacteria"/>
</dbReference>
<evidence type="ECO:0000313" key="6">
    <source>
        <dbReference type="EMBL" id="GAF07968.1"/>
    </source>
</evidence>
<organism evidence="6 7">
    <name type="scientific">Paenibacillus pini JCM 16418</name>
    <dbReference type="NCBI Taxonomy" id="1236976"/>
    <lineage>
        <taxon>Bacteria</taxon>
        <taxon>Bacillati</taxon>
        <taxon>Bacillota</taxon>
        <taxon>Bacilli</taxon>
        <taxon>Bacillales</taxon>
        <taxon>Paenibacillaceae</taxon>
        <taxon>Paenibacillus</taxon>
    </lineage>
</organism>
<dbReference type="AlphaFoldDB" id="W7YJV2"/>
<evidence type="ECO:0000256" key="2">
    <source>
        <dbReference type="ARBA" id="ARBA00023235"/>
    </source>
</evidence>
<evidence type="ECO:0000256" key="4">
    <source>
        <dbReference type="RuleBase" id="RU362032"/>
    </source>
</evidence>
<dbReference type="InterPro" id="IPR018191">
    <property type="entry name" value="4-OT"/>
</dbReference>
<reference evidence="6 7" key="1">
    <citation type="journal article" date="2014" name="Genome Announc.">
        <title>Draft Genome Sequence of Paenibacillus pini JCM 16418T, Isolated from the Rhizosphere of Pine Tree.</title>
        <authorList>
            <person name="Yuki M."/>
            <person name="Oshima K."/>
            <person name="Suda W."/>
            <person name="Oshida Y."/>
            <person name="Kitamura K."/>
            <person name="Iida Y."/>
            <person name="Hattori M."/>
            <person name="Ohkuma M."/>
        </authorList>
    </citation>
    <scope>NUCLEOTIDE SEQUENCE [LARGE SCALE GENOMIC DNA]</scope>
    <source>
        <strain evidence="6 7">JCM 16418</strain>
    </source>
</reference>
<evidence type="ECO:0000256" key="1">
    <source>
        <dbReference type="ARBA" id="ARBA00006723"/>
    </source>
</evidence>
<evidence type="ECO:0000256" key="3">
    <source>
        <dbReference type="PIRSR" id="PIRSR618191-1"/>
    </source>
</evidence>
<dbReference type="STRING" id="1236976.JCM16418_2002"/>
<dbReference type="InterPro" id="IPR014347">
    <property type="entry name" value="Tautomerase/MIF_sf"/>
</dbReference>
<comment type="caution">
    <text evidence="6">The sequence shown here is derived from an EMBL/GenBank/DDBJ whole genome shotgun (WGS) entry which is preliminary data.</text>
</comment>
<keyword evidence="7" id="KW-1185">Reference proteome</keyword>
<dbReference type="PANTHER" id="PTHR35530">
    <property type="entry name" value="TAUTOMERASE-RELATED"/>
    <property type="match status" value="1"/>
</dbReference>
<dbReference type="InterPro" id="IPR004370">
    <property type="entry name" value="4-OT-like_dom"/>
</dbReference>
<dbReference type="SUPFAM" id="SSF55331">
    <property type="entry name" value="Tautomerase/MIF"/>
    <property type="match status" value="1"/>
</dbReference>
<dbReference type="EMBL" id="BAVZ01000005">
    <property type="protein sequence ID" value="GAF07968.1"/>
    <property type="molecule type" value="Genomic_DNA"/>
</dbReference>
<evidence type="ECO:0000313" key="7">
    <source>
        <dbReference type="Proteomes" id="UP000019364"/>
    </source>
</evidence>
<accession>W7YJV2</accession>
<proteinExistence type="inferred from homology"/>
<feature type="active site" description="Proton acceptor; via imino nitrogen" evidence="3">
    <location>
        <position position="2"/>
    </location>
</feature>
<dbReference type="PANTHER" id="PTHR35530:SF1">
    <property type="entry name" value="2-HYDROXYMUCONATE TAUTOMERASE"/>
    <property type="match status" value="1"/>
</dbReference>
<dbReference type="Pfam" id="PF01361">
    <property type="entry name" value="Tautomerase"/>
    <property type="match status" value="1"/>
</dbReference>
<dbReference type="NCBIfam" id="NF002571">
    <property type="entry name" value="PRK02220.1"/>
    <property type="match status" value="1"/>
</dbReference>
<feature type="domain" description="4-oxalocrotonate tautomerase-like" evidence="5">
    <location>
        <begin position="2"/>
        <end position="57"/>
    </location>
</feature>
<sequence length="69" mass="7592">MPIVNIHIMEGRSAEQVKSLIARVTETVADELNSPLEKIRVLVTEVPKTHWGIGGTPASEIISKDRSNK</sequence>
<comment type="similarity">
    <text evidence="1 4">Belongs to the 4-oxalocrotonate tautomerase family.</text>
</comment>
<protein>
    <recommendedName>
        <fullName evidence="4">Tautomerase</fullName>
        <ecNumber evidence="4">5.3.2.-</ecNumber>
    </recommendedName>
</protein>
<gene>
    <name evidence="6" type="ORF">JCM16418_2002</name>
</gene>
<dbReference type="Gene3D" id="3.30.429.10">
    <property type="entry name" value="Macrophage Migration Inhibitory Factor"/>
    <property type="match status" value="1"/>
</dbReference>
<dbReference type="EC" id="5.3.2.-" evidence="4"/>
<dbReference type="OrthoDB" id="5405937at2"/>
<keyword evidence="2 4" id="KW-0413">Isomerase</keyword>